<dbReference type="EMBL" id="DRBS01000123">
    <property type="protein sequence ID" value="HDD43845.1"/>
    <property type="molecule type" value="Genomic_DNA"/>
</dbReference>
<dbReference type="PANTHER" id="PTHR43000">
    <property type="entry name" value="DTDP-D-GLUCOSE 4,6-DEHYDRATASE-RELATED"/>
    <property type="match status" value="1"/>
</dbReference>
<dbReference type="Pfam" id="PF01370">
    <property type="entry name" value="Epimerase"/>
    <property type="match status" value="1"/>
</dbReference>
<dbReference type="Gene3D" id="3.40.50.720">
    <property type="entry name" value="NAD(P)-binding Rossmann-like Domain"/>
    <property type="match status" value="1"/>
</dbReference>
<dbReference type="Proteomes" id="UP000886289">
    <property type="component" value="Unassembled WGS sequence"/>
</dbReference>
<reference evidence="3" key="1">
    <citation type="journal article" date="2020" name="mSystems">
        <title>Genome- and Community-Level Interaction Insights into Carbon Utilization and Element Cycling Functions of Hydrothermarchaeota in Hydrothermal Sediment.</title>
        <authorList>
            <person name="Zhou Z."/>
            <person name="Liu Y."/>
            <person name="Xu W."/>
            <person name="Pan J."/>
            <person name="Luo Z.H."/>
            <person name="Li M."/>
        </authorList>
    </citation>
    <scope>NUCLEOTIDE SEQUENCE [LARGE SCALE GENOMIC DNA]</scope>
    <source>
        <strain evidence="3">HyVt-233</strain>
    </source>
</reference>
<comment type="caution">
    <text evidence="3">The sequence shown here is derived from an EMBL/GenBank/DDBJ whole genome shotgun (WGS) entry which is preliminary data.</text>
</comment>
<feature type="domain" description="NAD-dependent epimerase/dehydratase" evidence="2">
    <location>
        <begin position="29"/>
        <end position="272"/>
    </location>
</feature>
<evidence type="ECO:0000256" key="1">
    <source>
        <dbReference type="ARBA" id="ARBA00007637"/>
    </source>
</evidence>
<dbReference type="AlphaFoldDB" id="A0A7C0U2N9"/>
<name>A0A7C0U2N9_DESA2</name>
<proteinExistence type="inferred from homology"/>
<dbReference type="InterPro" id="IPR036291">
    <property type="entry name" value="NAD(P)-bd_dom_sf"/>
</dbReference>
<evidence type="ECO:0000313" key="3">
    <source>
        <dbReference type="EMBL" id="HDD43845.1"/>
    </source>
</evidence>
<gene>
    <name evidence="3" type="ORF">ENG63_03165</name>
</gene>
<sequence>MINPFLQEDLEFIAKKLSPFFNFLKDQKIFITGGTGFFGKWFLETFIYLNEVFNLNIEVFILTRSYRRFKEKFERLATYKKFTFIEGDVKNFEFFKEKFFAVIHMAATSAEETFRGEDELVKFETVVDGTRRVLEFAKRNKVPYFLFTSSGAVYGKHSYPVDENYLIAPPCNDIKSIWGTAKRAAESLVSYYGEKIGIETRIARCFSFLGPYLPLNIHYAVGNFLKDALAGGPIVIKGTGEEVRAYLYAGDLIIWLLTILVQGKKNSVYNVGSNEGVRIKDLAELIRKKAKVEEIKIEKSEVRGSMRFSFYVPSIEKAKKELGLRVFTSLEKAIEKTLEFYKNEDFDR</sequence>
<organism evidence="3">
    <name type="scientific">Desulfofervidus auxilii</name>
    <dbReference type="NCBI Taxonomy" id="1621989"/>
    <lineage>
        <taxon>Bacteria</taxon>
        <taxon>Pseudomonadati</taxon>
        <taxon>Thermodesulfobacteriota</taxon>
        <taxon>Candidatus Desulfofervidia</taxon>
        <taxon>Candidatus Desulfofervidales</taxon>
        <taxon>Candidatus Desulfofervidaceae</taxon>
        <taxon>Candidatus Desulfofervidus</taxon>
    </lineage>
</organism>
<evidence type="ECO:0000259" key="2">
    <source>
        <dbReference type="Pfam" id="PF01370"/>
    </source>
</evidence>
<comment type="similarity">
    <text evidence="1">Belongs to the NAD(P)-dependent epimerase/dehydratase family.</text>
</comment>
<dbReference type="InterPro" id="IPR001509">
    <property type="entry name" value="Epimerase_deHydtase"/>
</dbReference>
<accession>A0A7C0U2N9</accession>
<protein>
    <submittedName>
        <fullName evidence="3">NAD(P)-dependent oxidoreductase</fullName>
    </submittedName>
</protein>
<dbReference type="SUPFAM" id="SSF51735">
    <property type="entry name" value="NAD(P)-binding Rossmann-fold domains"/>
    <property type="match status" value="1"/>
</dbReference>